<accession>A0A8H4Q4L3</accession>
<dbReference type="Proteomes" id="UP000562929">
    <property type="component" value="Unassembled WGS sequence"/>
</dbReference>
<evidence type="ECO:0000313" key="2">
    <source>
        <dbReference type="EMBL" id="KAF4585484.1"/>
    </source>
</evidence>
<evidence type="ECO:0000256" key="1">
    <source>
        <dbReference type="ARBA" id="ARBA00023002"/>
    </source>
</evidence>
<dbReference type="EMBL" id="JAACLJ010000005">
    <property type="protein sequence ID" value="KAF4585484.1"/>
    <property type="molecule type" value="Genomic_DNA"/>
</dbReference>
<dbReference type="Gene3D" id="3.40.50.720">
    <property type="entry name" value="NAD(P)-binding Rossmann-like Domain"/>
    <property type="match status" value="1"/>
</dbReference>
<keyword evidence="1" id="KW-0560">Oxidoreductase</keyword>
<organism evidence="2 3">
    <name type="scientific">Ophiocordyceps camponoti-floridani</name>
    <dbReference type="NCBI Taxonomy" id="2030778"/>
    <lineage>
        <taxon>Eukaryota</taxon>
        <taxon>Fungi</taxon>
        <taxon>Dikarya</taxon>
        <taxon>Ascomycota</taxon>
        <taxon>Pezizomycotina</taxon>
        <taxon>Sordariomycetes</taxon>
        <taxon>Hypocreomycetidae</taxon>
        <taxon>Hypocreales</taxon>
        <taxon>Ophiocordycipitaceae</taxon>
        <taxon>Ophiocordyceps</taxon>
    </lineage>
</organism>
<dbReference type="AlphaFoldDB" id="A0A8H4Q4L3"/>
<dbReference type="PANTHER" id="PTHR43157:SF31">
    <property type="entry name" value="PHOSPHATIDYLINOSITOL-GLYCAN BIOSYNTHESIS CLASS F PROTEIN"/>
    <property type="match status" value="1"/>
</dbReference>
<proteinExistence type="predicted"/>
<keyword evidence="3" id="KW-1185">Reference proteome</keyword>
<dbReference type="InterPro" id="IPR036291">
    <property type="entry name" value="NAD(P)-bd_dom_sf"/>
</dbReference>
<reference evidence="2 3" key="1">
    <citation type="journal article" date="2020" name="G3 (Bethesda)">
        <title>Genetic Underpinnings of Host Manipulation by Ophiocordyceps as Revealed by Comparative Transcriptomics.</title>
        <authorList>
            <person name="Will I."/>
            <person name="Das B."/>
            <person name="Trinh T."/>
            <person name="Brachmann A."/>
            <person name="Ohm R.A."/>
            <person name="de Bekker C."/>
        </authorList>
    </citation>
    <scope>NUCLEOTIDE SEQUENCE [LARGE SCALE GENOMIC DNA]</scope>
    <source>
        <strain evidence="2 3">EC05</strain>
    </source>
</reference>
<comment type="caution">
    <text evidence="2">The sequence shown here is derived from an EMBL/GenBank/DDBJ whole genome shotgun (WGS) entry which is preliminary data.</text>
</comment>
<dbReference type="Pfam" id="PF00106">
    <property type="entry name" value="adh_short"/>
    <property type="match status" value="1"/>
</dbReference>
<dbReference type="PANTHER" id="PTHR43157">
    <property type="entry name" value="PHOSPHATIDYLINOSITOL-GLYCAN BIOSYNTHESIS CLASS F PROTEIN-RELATED"/>
    <property type="match status" value="1"/>
</dbReference>
<sequence length="324" mass="36267">MFAFFTSALGQIWWSLPYPEEDCTGRVIIVSGANTGLGREAARHFTRLNAAKVILACRNIDKAEDARHDIEATTGRSGVVESWQLDLSAVDSVKAFADRVAALDRLDILVNNASVLCFEWSLAEGHETMVTVNVISTFLLTLRLLPVMRRTAMRFNVTPRVVIVASDASFLTSFPERHAENIIQRLQLNQQYKDRYNVTKLLQLMGTRELARACDASAKSKVIINVLNPGFCDTELFRDVPAPSSLVIRFGLAIFGRTPEIGSRTIMSAAFAGDDTHGRYMTNCRMHSWPSLIDGIEGKRLCERFWRELLQVLDDIDPDVSKNI</sequence>
<protein>
    <submittedName>
        <fullName evidence="2">Short chain dehydrogenase atnD</fullName>
    </submittedName>
</protein>
<dbReference type="GO" id="GO:0016491">
    <property type="term" value="F:oxidoreductase activity"/>
    <property type="evidence" value="ECO:0007669"/>
    <property type="project" value="UniProtKB-KW"/>
</dbReference>
<dbReference type="OrthoDB" id="542013at2759"/>
<name>A0A8H4Q4L3_9HYPO</name>
<dbReference type="SUPFAM" id="SSF51735">
    <property type="entry name" value="NAD(P)-binding Rossmann-fold domains"/>
    <property type="match status" value="1"/>
</dbReference>
<evidence type="ECO:0000313" key="3">
    <source>
        <dbReference type="Proteomes" id="UP000562929"/>
    </source>
</evidence>
<gene>
    <name evidence="2" type="ORF">GQ602_004789</name>
</gene>
<dbReference type="PRINTS" id="PR00081">
    <property type="entry name" value="GDHRDH"/>
</dbReference>
<dbReference type="InterPro" id="IPR002347">
    <property type="entry name" value="SDR_fam"/>
</dbReference>